<dbReference type="Proteomes" id="UP000463470">
    <property type="component" value="Unassembled WGS sequence"/>
</dbReference>
<dbReference type="OrthoDB" id="2079744at2"/>
<keyword evidence="3" id="KW-1185">Reference proteome</keyword>
<feature type="transmembrane region" description="Helical" evidence="1">
    <location>
        <begin position="83"/>
        <end position="104"/>
    </location>
</feature>
<comment type="caution">
    <text evidence="2">The sequence shown here is derived from an EMBL/GenBank/DDBJ whole genome shotgun (WGS) entry which is preliminary data.</text>
</comment>
<accession>A0A845LAT8</accession>
<name>A0A845LAT8_9FIRM</name>
<organism evidence="2 3">
    <name type="scientific">Heliomicrobium undosum</name>
    <dbReference type="NCBI Taxonomy" id="121734"/>
    <lineage>
        <taxon>Bacteria</taxon>
        <taxon>Bacillati</taxon>
        <taxon>Bacillota</taxon>
        <taxon>Clostridia</taxon>
        <taxon>Eubacteriales</taxon>
        <taxon>Heliobacteriaceae</taxon>
        <taxon>Heliomicrobium</taxon>
    </lineage>
</organism>
<reference evidence="2 3" key="1">
    <citation type="submission" date="2020-01" db="EMBL/GenBank/DDBJ databases">
        <title>Whole-genome sequence of Heliobacterium undosum DSM 13378.</title>
        <authorList>
            <person name="Kyndt J.A."/>
            <person name="Meyer T.E."/>
        </authorList>
    </citation>
    <scope>NUCLEOTIDE SEQUENCE [LARGE SCALE GENOMIC DNA]</scope>
    <source>
        <strain evidence="2 3">DSM 13378</strain>
    </source>
</reference>
<dbReference type="RefSeq" id="WP_161258572.1">
    <property type="nucleotide sequence ID" value="NZ_WXEY01000009.1"/>
</dbReference>
<gene>
    <name evidence="2" type="ORF">GTO91_10020</name>
</gene>
<keyword evidence="1" id="KW-0472">Membrane</keyword>
<dbReference type="EMBL" id="WXEY01000009">
    <property type="protein sequence ID" value="MZP30041.1"/>
    <property type="molecule type" value="Genomic_DNA"/>
</dbReference>
<proteinExistence type="predicted"/>
<feature type="transmembrane region" description="Helical" evidence="1">
    <location>
        <begin position="43"/>
        <end position="63"/>
    </location>
</feature>
<feature type="transmembrane region" description="Helical" evidence="1">
    <location>
        <begin position="12"/>
        <end position="31"/>
    </location>
</feature>
<dbReference type="AlphaFoldDB" id="A0A845LAT8"/>
<evidence type="ECO:0000313" key="2">
    <source>
        <dbReference type="EMBL" id="MZP30041.1"/>
    </source>
</evidence>
<keyword evidence="1" id="KW-1133">Transmembrane helix</keyword>
<protein>
    <submittedName>
        <fullName evidence="2">Uncharacterized protein</fullName>
    </submittedName>
</protein>
<keyword evidence="1" id="KW-0812">Transmembrane</keyword>
<sequence>MGLFPWNNYWEITIWYALFAGVWHYSDLLAGKLVEQGFLRQNIVWVRLSALCIGAGFFPIAYLGSELLLTQAVPNAVARANGWVTSATFMAFSVTLLYAMGRYATLRRDILHKKFLTEWAFDYGHLLSERTWNGHSISELRNLNQQLGIGRIVIATLNADGIVTSLAVRRAGWLFINDHELFAIDYWLRTEGGPDVAIWYTADEERNPLEAEYEETQRLVGRLSQNRTDTRYVLFHNGRQMQCLYVSPSVTPTLGEQLTGLEAESSGL</sequence>
<evidence type="ECO:0000313" key="3">
    <source>
        <dbReference type="Proteomes" id="UP000463470"/>
    </source>
</evidence>
<evidence type="ECO:0000256" key="1">
    <source>
        <dbReference type="SAM" id="Phobius"/>
    </source>
</evidence>